<accession>A0A345ZV00</accession>
<dbReference type="Proteomes" id="UP000254889">
    <property type="component" value="Chromosome"/>
</dbReference>
<feature type="transmembrane region" description="Helical" evidence="9">
    <location>
        <begin position="84"/>
        <end position="105"/>
    </location>
</feature>
<keyword evidence="9" id="KW-1133">Transmembrane helix</keyword>
<dbReference type="SMART" id="SM00091">
    <property type="entry name" value="PAS"/>
    <property type="match status" value="1"/>
</dbReference>
<keyword evidence="14" id="KW-1185">Reference proteome</keyword>
<dbReference type="PROSITE" id="PS50112">
    <property type="entry name" value="PAS"/>
    <property type="match status" value="1"/>
</dbReference>
<dbReference type="CDD" id="cd00082">
    <property type="entry name" value="HisKA"/>
    <property type="match status" value="1"/>
</dbReference>
<dbReference type="Pfam" id="PF00512">
    <property type="entry name" value="HisKA"/>
    <property type="match status" value="1"/>
</dbReference>
<keyword evidence="9" id="KW-0812">Transmembrane</keyword>
<dbReference type="InterPro" id="IPR000700">
    <property type="entry name" value="PAS-assoc_C"/>
</dbReference>
<evidence type="ECO:0000256" key="4">
    <source>
        <dbReference type="ARBA" id="ARBA00022679"/>
    </source>
</evidence>
<gene>
    <name evidence="13" type="ORF">DW352_09635</name>
</gene>
<dbReference type="Pfam" id="PF00989">
    <property type="entry name" value="PAS"/>
    <property type="match status" value="1"/>
</dbReference>
<evidence type="ECO:0000256" key="9">
    <source>
        <dbReference type="SAM" id="Phobius"/>
    </source>
</evidence>
<sequence length="474" mass="51368">MMPRRSRTSAAFLPAVAFVFATVIFVVDAFVMIDIAVAVLYVTVVIMSITFCNRRGVLAVSAGCMALTVLAFAVQHWDEPVGNAMARCAVSLLAIAITTFLALGIQASTQAMRNQARLLDLSHDAIFVRDRNDVITFWNRGAESLYGWPAAEAIGAVSHALLRSQFPASKEKIAEQLLESGFWEGDIVHTRRDGSKVTVSSRWSLQRDRRGEPVATLETNTDIDDRKRAQESLAEAQAELAHLSRVSTMGELTASIAHEVNQPLAAIVTRGEASLRWLGIEGPPFDRVKRGLERMIADAQRASGVVRRLRALSSKEGLRMAPLDLNEAVEEAIPLMQREMGAHGVRLFLDLAEGLPAISGDRLLLQLVVVNLGLNAVQAMASVDGPRELTIRTQRDDESHIRVAVEDSGPGYDPSLEANLFNAFFTTKSDGMGMGLAISRSIVETHGGKIAASRKAAGGAVFQFSLPLNVEAQS</sequence>
<dbReference type="SUPFAM" id="SSF55874">
    <property type="entry name" value="ATPase domain of HSP90 chaperone/DNA topoisomerase II/histidine kinase"/>
    <property type="match status" value="1"/>
</dbReference>
<feature type="transmembrane region" description="Helical" evidence="9">
    <location>
        <begin position="31"/>
        <end position="51"/>
    </location>
</feature>
<dbReference type="CDD" id="cd00130">
    <property type="entry name" value="PAS"/>
    <property type="match status" value="1"/>
</dbReference>
<dbReference type="PROSITE" id="PS50113">
    <property type="entry name" value="PAC"/>
    <property type="match status" value="1"/>
</dbReference>
<keyword evidence="5" id="KW-0547">Nucleotide-binding</keyword>
<dbReference type="Gene3D" id="1.10.287.130">
    <property type="match status" value="1"/>
</dbReference>
<dbReference type="InterPro" id="IPR035965">
    <property type="entry name" value="PAS-like_dom_sf"/>
</dbReference>
<dbReference type="GO" id="GO:0006355">
    <property type="term" value="P:regulation of DNA-templated transcription"/>
    <property type="evidence" value="ECO:0007669"/>
    <property type="project" value="InterPro"/>
</dbReference>
<evidence type="ECO:0000259" key="12">
    <source>
        <dbReference type="PROSITE" id="PS50113"/>
    </source>
</evidence>
<keyword evidence="6" id="KW-0418">Kinase</keyword>
<dbReference type="SUPFAM" id="SSF47384">
    <property type="entry name" value="Homodimeric domain of signal transducing histidine kinase"/>
    <property type="match status" value="1"/>
</dbReference>
<dbReference type="Pfam" id="PF02518">
    <property type="entry name" value="HATPase_c"/>
    <property type="match status" value="1"/>
</dbReference>
<dbReference type="KEGG" id="ptaw:DW352_09635"/>
<feature type="domain" description="Histidine kinase" evidence="10">
    <location>
        <begin position="255"/>
        <end position="470"/>
    </location>
</feature>
<dbReference type="InterPro" id="IPR036097">
    <property type="entry name" value="HisK_dim/P_sf"/>
</dbReference>
<evidence type="ECO:0000256" key="2">
    <source>
        <dbReference type="ARBA" id="ARBA00012438"/>
    </source>
</evidence>
<dbReference type="GO" id="GO:0000155">
    <property type="term" value="F:phosphorelay sensor kinase activity"/>
    <property type="evidence" value="ECO:0007669"/>
    <property type="project" value="InterPro"/>
</dbReference>
<dbReference type="InterPro" id="IPR005467">
    <property type="entry name" value="His_kinase_dom"/>
</dbReference>
<protein>
    <recommendedName>
        <fullName evidence="2">histidine kinase</fullName>
        <ecNumber evidence="2">2.7.13.3</ecNumber>
    </recommendedName>
</protein>
<dbReference type="EMBL" id="CP031417">
    <property type="protein sequence ID" value="AXK80747.1"/>
    <property type="molecule type" value="Genomic_DNA"/>
</dbReference>
<proteinExistence type="predicted"/>
<evidence type="ECO:0000256" key="5">
    <source>
        <dbReference type="ARBA" id="ARBA00022741"/>
    </source>
</evidence>
<keyword evidence="4" id="KW-0808">Transferase</keyword>
<evidence type="ECO:0000313" key="14">
    <source>
        <dbReference type="Proteomes" id="UP000254889"/>
    </source>
</evidence>
<keyword evidence="7" id="KW-0067">ATP-binding</keyword>
<dbReference type="Gene3D" id="3.30.450.20">
    <property type="entry name" value="PAS domain"/>
    <property type="match status" value="1"/>
</dbReference>
<evidence type="ECO:0000256" key="7">
    <source>
        <dbReference type="ARBA" id="ARBA00022840"/>
    </source>
</evidence>
<dbReference type="PANTHER" id="PTHR43065">
    <property type="entry name" value="SENSOR HISTIDINE KINASE"/>
    <property type="match status" value="1"/>
</dbReference>
<evidence type="ECO:0000256" key="6">
    <source>
        <dbReference type="ARBA" id="ARBA00022777"/>
    </source>
</evidence>
<name>A0A345ZV00_9HYPH</name>
<evidence type="ECO:0000256" key="3">
    <source>
        <dbReference type="ARBA" id="ARBA00022553"/>
    </source>
</evidence>
<dbReference type="OrthoDB" id="226486at2"/>
<comment type="catalytic activity">
    <reaction evidence="1">
        <text>ATP + protein L-histidine = ADP + protein N-phospho-L-histidine.</text>
        <dbReference type="EC" id="2.7.13.3"/>
    </reaction>
</comment>
<feature type="transmembrane region" description="Helical" evidence="9">
    <location>
        <begin position="58"/>
        <end position="78"/>
    </location>
</feature>
<dbReference type="AlphaFoldDB" id="A0A345ZV00"/>
<dbReference type="PANTHER" id="PTHR43065:SF10">
    <property type="entry name" value="PEROXIDE STRESS-ACTIVATED HISTIDINE KINASE MAK3"/>
    <property type="match status" value="1"/>
</dbReference>
<dbReference type="InterPro" id="IPR013767">
    <property type="entry name" value="PAS_fold"/>
</dbReference>
<organism evidence="13 14">
    <name type="scientific">Pseudolabrys taiwanensis</name>
    <dbReference type="NCBI Taxonomy" id="331696"/>
    <lineage>
        <taxon>Bacteria</taxon>
        <taxon>Pseudomonadati</taxon>
        <taxon>Pseudomonadota</taxon>
        <taxon>Alphaproteobacteria</taxon>
        <taxon>Hyphomicrobiales</taxon>
        <taxon>Xanthobacteraceae</taxon>
        <taxon>Pseudolabrys</taxon>
    </lineage>
</organism>
<evidence type="ECO:0000256" key="1">
    <source>
        <dbReference type="ARBA" id="ARBA00000085"/>
    </source>
</evidence>
<keyword evidence="3" id="KW-0597">Phosphoprotein</keyword>
<dbReference type="InterPro" id="IPR003594">
    <property type="entry name" value="HATPase_dom"/>
</dbReference>
<dbReference type="SUPFAM" id="SSF55785">
    <property type="entry name" value="PYP-like sensor domain (PAS domain)"/>
    <property type="match status" value="1"/>
</dbReference>
<dbReference type="NCBIfam" id="TIGR00229">
    <property type="entry name" value="sensory_box"/>
    <property type="match status" value="1"/>
</dbReference>
<dbReference type="SMART" id="SM00388">
    <property type="entry name" value="HisKA"/>
    <property type="match status" value="1"/>
</dbReference>
<evidence type="ECO:0000256" key="8">
    <source>
        <dbReference type="ARBA" id="ARBA00023012"/>
    </source>
</evidence>
<evidence type="ECO:0000259" key="11">
    <source>
        <dbReference type="PROSITE" id="PS50112"/>
    </source>
</evidence>
<dbReference type="InterPro" id="IPR004358">
    <property type="entry name" value="Sig_transdc_His_kin-like_C"/>
</dbReference>
<dbReference type="PRINTS" id="PR00344">
    <property type="entry name" value="BCTRLSENSOR"/>
</dbReference>
<dbReference type="PROSITE" id="PS50109">
    <property type="entry name" value="HIS_KIN"/>
    <property type="match status" value="1"/>
</dbReference>
<feature type="domain" description="PAS" evidence="11">
    <location>
        <begin position="111"/>
        <end position="155"/>
    </location>
</feature>
<dbReference type="InterPro" id="IPR036890">
    <property type="entry name" value="HATPase_C_sf"/>
</dbReference>
<feature type="domain" description="PAC" evidence="12">
    <location>
        <begin position="183"/>
        <end position="235"/>
    </location>
</feature>
<dbReference type="SMART" id="SM00387">
    <property type="entry name" value="HATPase_c"/>
    <property type="match status" value="1"/>
</dbReference>
<keyword evidence="9" id="KW-0472">Membrane</keyword>
<dbReference type="InterPro" id="IPR000014">
    <property type="entry name" value="PAS"/>
</dbReference>
<dbReference type="InterPro" id="IPR003661">
    <property type="entry name" value="HisK_dim/P_dom"/>
</dbReference>
<dbReference type="EC" id="2.7.13.3" evidence="2"/>
<dbReference type="GO" id="GO:0005524">
    <property type="term" value="F:ATP binding"/>
    <property type="evidence" value="ECO:0007669"/>
    <property type="project" value="UniProtKB-KW"/>
</dbReference>
<reference evidence="13 14" key="1">
    <citation type="submission" date="2018-07" db="EMBL/GenBank/DDBJ databases">
        <authorList>
            <person name="Quirk P.G."/>
            <person name="Krulwich T.A."/>
        </authorList>
    </citation>
    <scope>NUCLEOTIDE SEQUENCE [LARGE SCALE GENOMIC DNA]</scope>
    <source>
        <strain evidence="13 14">CC-BB4</strain>
    </source>
</reference>
<evidence type="ECO:0000313" key="13">
    <source>
        <dbReference type="EMBL" id="AXK80747.1"/>
    </source>
</evidence>
<dbReference type="Gene3D" id="3.30.565.10">
    <property type="entry name" value="Histidine kinase-like ATPase, C-terminal domain"/>
    <property type="match status" value="1"/>
</dbReference>
<keyword evidence="8" id="KW-0902">Two-component regulatory system</keyword>
<evidence type="ECO:0000259" key="10">
    <source>
        <dbReference type="PROSITE" id="PS50109"/>
    </source>
</evidence>